<dbReference type="Proteomes" id="UP001190700">
    <property type="component" value="Unassembled WGS sequence"/>
</dbReference>
<proteinExistence type="predicted"/>
<organism evidence="1 2">
    <name type="scientific">Cymbomonas tetramitiformis</name>
    <dbReference type="NCBI Taxonomy" id="36881"/>
    <lineage>
        <taxon>Eukaryota</taxon>
        <taxon>Viridiplantae</taxon>
        <taxon>Chlorophyta</taxon>
        <taxon>Pyramimonadophyceae</taxon>
        <taxon>Pyramimonadales</taxon>
        <taxon>Pyramimonadaceae</taxon>
        <taxon>Cymbomonas</taxon>
    </lineage>
</organism>
<accession>A0AAE0F3H3</accession>
<comment type="caution">
    <text evidence="1">The sequence shown here is derived from an EMBL/GenBank/DDBJ whole genome shotgun (WGS) entry which is preliminary data.</text>
</comment>
<keyword evidence="2" id="KW-1185">Reference proteome</keyword>
<dbReference type="AlphaFoldDB" id="A0AAE0F3H3"/>
<reference evidence="1 2" key="1">
    <citation type="journal article" date="2015" name="Genome Biol. Evol.">
        <title>Comparative Genomics of a Bacterivorous Green Alga Reveals Evolutionary Causalities and Consequences of Phago-Mixotrophic Mode of Nutrition.</title>
        <authorList>
            <person name="Burns J.A."/>
            <person name="Paasch A."/>
            <person name="Narechania A."/>
            <person name="Kim E."/>
        </authorList>
    </citation>
    <scope>NUCLEOTIDE SEQUENCE [LARGE SCALE GENOMIC DNA]</scope>
    <source>
        <strain evidence="1 2">PLY_AMNH</strain>
    </source>
</reference>
<dbReference type="EMBL" id="LGRX02027646">
    <property type="protein sequence ID" value="KAK3248995.1"/>
    <property type="molecule type" value="Genomic_DNA"/>
</dbReference>
<protein>
    <submittedName>
        <fullName evidence="1">Uncharacterized protein</fullName>
    </submittedName>
</protein>
<gene>
    <name evidence="1" type="ORF">CYMTET_41564</name>
</gene>
<name>A0AAE0F3H3_9CHLO</name>
<sequence>MIVEHCEGTVRMPLDKNASAGVILCQQRYWKTLMNEQETSAAQFEVATGTETEVSEELRGKYKTAMLGTVATFDANGNLYNLPKDKNKLLEKLRPLQPNFLSPIAWHTKDLFAEDHSPQADCLTQLLDAK</sequence>
<evidence type="ECO:0000313" key="1">
    <source>
        <dbReference type="EMBL" id="KAK3248995.1"/>
    </source>
</evidence>
<evidence type="ECO:0000313" key="2">
    <source>
        <dbReference type="Proteomes" id="UP001190700"/>
    </source>
</evidence>